<dbReference type="InterPro" id="IPR029062">
    <property type="entry name" value="Class_I_gatase-like"/>
</dbReference>
<dbReference type="GO" id="GO:0008236">
    <property type="term" value="F:serine-type peptidase activity"/>
    <property type="evidence" value="ECO:0007669"/>
    <property type="project" value="UniProtKB-KW"/>
</dbReference>
<evidence type="ECO:0000256" key="2">
    <source>
        <dbReference type="ARBA" id="ARBA00022670"/>
    </source>
</evidence>
<dbReference type="Gene3D" id="3.40.50.880">
    <property type="match status" value="1"/>
</dbReference>
<proteinExistence type="inferred from homology"/>
<keyword evidence="2" id="KW-0645">Protease</keyword>
<evidence type="ECO:0000256" key="4">
    <source>
        <dbReference type="ARBA" id="ARBA00022825"/>
    </source>
</evidence>
<reference evidence="5" key="1">
    <citation type="submission" date="2020-05" db="EMBL/GenBank/DDBJ databases">
        <authorList>
            <person name="Chiriac C."/>
            <person name="Salcher M."/>
            <person name="Ghai R."/>
            <person name="Kavagutti S V."/>
        </authorList>
    </citation>
    <scope>NUCLEOTIDE SEQUENCE</scope>
</reference>
<dbReference type="InterPro" id="IPR009080">
    <property type="entry name" value="tRNAsynth_Ia_anticodon-bd"/>
</dbReference>
<dbReference type="GO" id="GO:0004812">
    <property type="term" value="F:aminoacyl-tRNA ligase activity"/>
    <property type="evidence" value="ECO:0007669"/>
    <property type="project" value="InterPro"/>
</dbReference>
<evidence type="ECO:0000313" key="5">
    <source>
        <dbReference type="EMBL" id="CAB4543332.1"/>
    </source>
</evidence>
<dbReference type="Pfam" id="PF03575">
    <property type="entry name" value="Peptidase_S51"/>
    <property type="match status" value="1"/>
</dbReference>
<dbReference type="Gene3D" id="1.20.120.1910">
    <property type="entry name" value="Cysteine-tRNA ligase, C-terminal anti-codon recognition domain"/>
    <property type="match status" value="1"/>
</dbReference>
<name>A0A6J6BW87_9ZZZZ</name>
<gene>
    <name evidence="5" type="ORF">UFOPK1421_00780</name>
</gene>
<accession>A0A6J6BW87</accession>
<evidence type="ECO:0000256" key="1">
    <source>
        <dbReference type="ARBA" id="ARBA00006534"/>
    </source>
</evidence>
<dbReference type="GO" id="GO:0006508">
    <property type="term" value="P:proteolysis"/>
    <property type="evidence" value="ECO:0007669"/>
    <property type="project" value="UniProtKB-KW"/>
</dbReference>
<evidence type="ECO:0000256" key="3">
    <source>
        <dbReference type="ARBA" id="ARBA00022801"/>
    </source>
</evidence>
<dbReference type="InterPro" id="IPR005320">
    <property type="entry name" value="Peptidase_S51"/>
</dbReference>
<keyword evidence="3" id="KW-0378">Hydrolase</keyword>
<protein>
    <submittedName>
        <fullName evidence="5">Unannotated protein</fullName>
    </submittedName>
</protein>
<dbReference type="EMBL" id="CAEZSL010000072">
    <property type="protein sequence ID" value="CAB4543332.1"/>
    <property type="molecule type" value="Genomic_DNA"/>
</dbReference>
<dbReference type="SUPFAM" id="SSF47323">
    <property type="entry name" value="Anticodon-binding domain of a subclass of class I aminoacyl-tRNA synthetases"/>
    <property type="match status" value="1"/>
</dbReference>
<dbReference type="GO" id="GO:0006418">
    <property type="term" value="P:tRNA aminoacylation for protein translation"/>
    <property type="evidence" value="ECO:0007669"/>
    <property type="project" value="InterPro"/>
</dbReference>
<dbReference type="AlphaFoldDB" id="A0A6J6BW87"/>
<comment type="similarity">
    <text evidence="1">Belongs to the peptidase S51 family.</text>
</comment>
<organism evidence="5">
    <name type="scientific">freshwater metagenome</name>
    <dbReference type="NCBI Taxonomy" id="449393"/>
    <lineage>
        <taxon>unclassified sequences</taxon>
        <taxon>metagenomes</taxon>
        <taxon>ecological metagenomes</taxon>
    </lineage>
</organism>
<dbReference type="SUPFAM" id="SSF52317">
    <property type="entry name" value="Class I glutamine amidotransferase-like"/>
    <property type="match status" value="1"/>
</dbReference>
<keyword evidence="4" id="KW-0720">Serine protease</keyword>
<sequence length="418" mass="45148">MTSLPRLLTIMGSGETAPTMMKHHRELIARFPGTPKAVVLDTPYGFQENAPELAAKAVEYFRKSVGYNIEIAGLTQIHGADTLVVEQGLSRIRQADYVFAGPGSPTYALRQWTGTTVPEIMRSKMRTGGAVTFASAAALTLGRYTVPVYEIYKVGSEPSWFEGLNVLGDLGLNVAVIPHYDNAEGGHHDTRFCYLGERRLSMLEHQLPDDVHVIGVDEHTGVIFDLDADTATVIGNSTITIRIKGKSVVHQTGAVLPIDALRDPTRGAVNVAIDFAPQALVNETIAPESSSLAAEVKDAEQAFDIALASGDAAGAARATLELESSIQNWSADTLQGREMDLAHAALRSMIVRLGDAAVGGLIDPRVSLEPLMNVLLDLRSAVRADKRYDLSDLIRDRLAANNIEVRDTPEGVEWVINS</sequence>
<dbReference type="GO" id="GO:0005524">
    <property type="term" value="F:ATP binding"/>
    <property type="evidence" value="ECO:0007669"/>
    <property type="project" value="InterPro"/>
</dbReference>